<dbReference type="InterPro" id="IPR011766">
    <property type="entry name" value="TPP_enzyme_TPP-bd"/>
</dbReference>
<dbReference type="RefSeq" id="WP_194811326.1">
    <property type="nucleotide sequence ID" value="NZ_CP063056.1"/>
</dbReference>
<dbReference type="InterPro" id="IPR029035">
    <property type="entry name" value="DHS-like_NAD/FAD-binding_dom"/>
</dbReference>
<dbReference type="Pfam" id="PF00205">
    <property type="entry name" value="TPP_enzyme_M"/>
    <property type="match status" value="1"/>
</dbReference>
<feature type="domain" description="Thiamine pyrophosphate enzyme central" evidence="12">
    <location>
        <begin position="189"/>
        <end position="323"/>
    </location>
</feature>
<evidence type="ECO:0000256" key="2">
    <source>
        <dbReference type="ARBA" id="ARBA00005025"/>
    </source>
</evidence>
<protein>
    <recommendedName>
        <fullName evidence="4 11">Acetolactate synthase</fullName>
        <ecNumber evidence="4 11">2.2.1.6</ecNumber>
    </recommendedName>
</protein>
<evidence type="ECO:0000313" key="16">
    <source>
        <dbReference type="Proteomes" id="UP000663069"/>
    </source>
</evidence>
<dbReference type="CDD" id="cd02015">
    <property type="entry name" value="TPP_AHAS"/>
    <property type="match status" value="1"/>
</dbReference>
<comment type="pathway">
    <text evidence="1 11">Amino-acid biosynthesis; L-isoleucine biosynthesis; L-isoleucine from 2-oxobutanoate: step 1/4.</text>
</comment>
<comment type="pathway">
    <text evidence="2 11">Amino-acid biosynthesis; L-valine biosynthesis; L-valine from pyruvate: step 1/4.</text>
</comment>
<keyword evidence="6 11" id="KW-0808">Transferase</keyword>
<reference evidence="15 16" key="1">
    <citation type="submission" date="2020-10" db="EMBL/GenBank/DDBJ databases">
        <title>Genome Sequencing of Rodentibacter spp. strain DSM111151.</title>
        <authorList>
            <person name="Benga L."/>
            <person name="Lautwein T."/>
        </authorList>
    </citation>
    <scope>NUCLEOTIDE SEQUENCE [LARGE SCALE GENOMIC DNA]</scope>
    <source>
        <strain evidence="15 16">DSM 111151</strain>
    </source>
</reference>
<evidence type="ECO:0000256" key="4">
    <source>
        <dbReference type="ARBA" id="ARBA00013145"/>
    </source>
</evidence>
<evidence type="ECO:0000256" key="9">
    <source>
        <dbReference type="ARBA" id="ARBA00023052"/>
    </source>
</evidence>
<organism evidence="15 16">
    <name type="scientific">Rodentibacter haemolyticus</name>
    <dbReference type="NCBI Taxonomy" id="2778911"/>
    <lineage>
        <taxon>Bacteria</taxon>
        <taxon>Pseudomonadati</taxon>
        <taxon>Pseudomonadota</taxon>
        <taxon>Gammaproteobacteria</taxon>
        <taxon>Pasteurellales</taxon>
        <taxon>Pasteurellaceae</taxon>
        <taxon>Rodentibacter</taxon>
    </lineage>
</organism>
<dbReference type="SUPFAM" id="SSF52518">
    <property type="entry name" value="Thiamin diphosphate-binding fold (THDP-binding)"/>
    <property type="match status" value="2"/>
</dbReference>
<dbReference type="PANTHER" id="PTHR18968:SF142">
    <property type="entry name" value="ACETOLACTATE SYNTHASE"/>
    <property type="match status" value="1"/>
</dbReference>
<comment type="similarity">
    <text evidence="3 11">Belongs to the TPP enzyme family.</text>
</comment>
<dbReference type="SUPFAM" id="SSF52467">
    <property type="entry name" value="DHS-like NAD/FAD-binding domain"/>
    <property type="match status" value="1"/>
</dbReference>
<evidence type="ECO:0000256" key="11">
    <source>
        <dbReference type="RuleBase" id="RU003591"/>
    </source>
</evidence>
<dbReference type="InterPro" id="IPR000399">
    <property type="entry name" value="TPP-bd_CS"/>
</dbReference>
<dbReference type="Gene3D" id="3.40.50.970">
    <property type="match status" value="2"/>
</dbReference>
<dbReference type="Pfam" id="PF02775">
    <property type="entry name" value="TPP_enzyme_C"/>
    <property type="match status" value="1"/>
</dbReference>
<dbReference type="PROSITE" id="PS00187">
    <property type="entry name" value="TPP_ENZYMES"/>
    <property type="match status" value="1"/>
</dbReference>
<gene>
    <name evidence="15" type="ORF">IHV77_07220</name>
</gene>
<keyword evidence="8 11" id="KW-0460">Magnesium</keyword>
<evidence type="ECO:0000259" key="12">
    <source>
        <dbReference type="Pfam" id="PF00205"/>
    </source>
</evidence>
<feature type="domain" description="Thiamine pyrophosphate enzyme N-terminal TPP-binding" evidence="14">
    <location>
        <begin position="1"/>
        <end position="115"/>
    </location>
</feature>
<name>A0ABX6UXC4_9PAST</name>
<accession>A0ABX6UXC4</accession>
<dbReference type="PANTHER" id="PTHR18968">
    <property type="entry name" value="THIAMINE PYROPHOSPHATE ENZYMES"/>
    <property type="match status" value="1"/>
</dbReference>
<evidence type="ECO:0000259" key="13">
    <source>
        <dbReference type="Pfam" id="PF02775"/>
    </source>
</evidence>
<dbReference type="InterPro" id="IPR029061">
    <property type="entry name" value="THDP-binding"/>
</dbReference>
<evidence type="ECO:0000256" key="5">
    <source>
        <dbReference type="ARBA" id="ARBA00022605"/>
    </source>
</evidence>
<dbReference type="EC" id="2.2.1.6" evidence="4 11"/>
<dbReference type="NCBIfam" id="TIGR00118">
    <property type="entry name" value="acolac_lg"/>
    <property type="match status" value="1"/>
</dbReference>
<evidence type="ECO:0000313" key="15">
    <source>
        <dbReference type="EMBL" id="QPB41731.1"/>
    </source>
</evidence>
<dbReference type="InterPro" id="IPR012000">
    <property type="entry name" value="Thiamin_PyroP_enz_cen_dom"/>
</dbReference>
<evidence type="ECO:0000256" key="1">
    <source>
        <dbReference type="ARBA" id="ARBA00004974"/>
    </source>
</evidence>
<keyword evidence="16" id="KW-1185">Reference proteome</keyword>
<dbReference type="Gene3D" id="3.40.50.1220">
    <property type="entry name" value="TPP-binding domain"/>
    <property type="match status" value="1"/>
</dbReference>
<comment type="cofactor">
    <cofactor evidence="11">
        <name>thiamine diphosphate</name>
        <dbReference type="ChEBI" id="CHEBI:58937"/>
    </cofactor>
    <text evidence="11">Binds 1 thiamine pyrophosphate per subunit.</text>
</comment>
<keyword evidence="7 11" id="KW-0479">Metal-binding</keyword>
<dbReference type="NCBIfam" id="NF006524">
    <property type="entry name" value="PRK08978.1"/>
    <property type="match status" value="1"/>
</dbReference>
<comment type="cofactor">
    <cofactor evidence="11">
        <name>Mg(2+)</name>
        <dbReference type="ChEBI" id="CHEBI:18420"/>
    </cofactor>
    <text evidence="11">Binds 1 Mg(2+) ion per subunit.</text>
</comment>
<evidence type="ECO:0000256" key="8">
    <source>
        <dbReference type="ARBA" id="ARBA00022842"/>
    </source>
</evidence>
<keyword evidence="9 11" id="KW-0786">Thiamine pyrophosphate</keyword>
<evidence type="ECO:0000256" key="6">
    <source>
        <dbReference type="ARBA" id="ARBA00022679"/>
    </source>
</evidence>
<dbReference type="InterPro" id="IPR045229">
    <property type="entry name" value="TPP_enz"/>
</dbReference>
<dbReference type="EMBL" id="CP063056">
    <property type="protein sequence ID" value="QPB41731.1"/>
    <property type="molecule type" value="Genomic_DNA"/>
</dbReference>
<dbReference type="CDD" id="cd07035">
    <property type="entry name" value="TPP_PYR_POX_like"/>
    <property type="match status" value="1"/>
</dbReference>
<comment type="catalytic activity">
    <reaction evidence="11">
        <text>2 pyruvate + H(+) = (2S)-2-acetolactate + CO2</text>
        <dbReference type="Rhea" id="RHEA:25249"/>
        <dbReference type="ChEBI" id="CHEBI:15361"/>
        <dbReference type="ChEBI" id="CHEBI:15378"/>
        <dbReference type="ChEBI" id="CHEBI:16526"/>
        <dbReference type="ChEBI" id="CHEBI:58476"/>
        <dbReference type="EC" id="2.2.1.6"/>
    </reaction>
</comment>
<dbReference type="GO" id="GO:0003984">
    <property type="term" value="F:acetolactate synthase activity"/>
    <property type="evidence" value="ECO:0007669"/>
    <property type="project" value="UniProtKB-EC"/>
</dbReference>
<dbReference type="InterPro" id="IPR012001">
    <property type="entry name" value="Thiamin_PyroP_enz_TPP-bd_dom"/>
</dbReference>
<keyword evidence="5 11" id="KW-0028">Amino-acid biosynthesis</keyword>
<dbReference type="Proteomes" id="UP000663069">
    <property type="component" value="Chromosome"/>
</dbReference>
<evidence type="ECO:0000256" key="3">
    <source>
        <dbReference type="ARBA" id="ARBA00007812"/>
    </source>
</evidence>
<evidence type="ECO:0000259" key="14">
    <source>
        <dbReference type="Pfam" id="PF02776"/>
    </source>
</evidence>
<feature type="domain" description="Thiamine pyrophosphate enzyme TPP-binding" evidence="13">
    <location>
        <begin position="378"/>
        <end position="526"/>
    </location>
</feature>
<dbReference type="Pfam" id="PF02776">
    <property type="entry name" value="TPP_enzyme_N"/>
    <property type="match status" value="1"/>
</dbReference>
<proteinExistence type="inferred from homology"/>
<dbReference type="InterPro" id="IPR039368">
    <property type="entry name" value="AHAS_TPP"/>
</dbReference>
<dbReference type="InterPro" id="IPR012846">
    <property type="entry name" value="Acetolactate_synth_lsu"/>
</dbReference>
<evidence type="ECO:0000256" key="7">
    <source>
        <dbReference type="ARBA" id="ARBA00022723"/>
    </source>
</evidence>
<keyword evidence="10 11" id="KW-0100">Branched-chain amino acid biosynthesis</keyword>
<sequence>MTGAQLIMECLKAHHVTTLFGYPGGAIMPTYDALYDANLDHLLCRNEQGAAMAAIGYARSTGKVGVCIATSGPGATNLITGLGDAMMDSVPVIAITGQVAAPLIGTDAFQEADVLGLSLACTKHSFIVQSADELADVFAEAFEIAQSGRPGPVLIDVPRNIQAGEVPPHIQAYVKTPTKPTALSESALEQADKLLKNAKKPVLYVGGGVGMAKAVPALREFLKQTQMPSVSTLKGLGAINPTDDVYMGMIGMHGTKAANFAVQECDLLLVCGARFDDRVTGKLDTFAPNAKVIHCDIDVAEINKLRRADVALQGDLIQALNALKQPLEIELWRAHVRDLKTKLDFTYVDNAGDRPIDPWSLLNTLSNRKPKNAVICTDVGQHQMWSAQHMRHFAPENYITSAGFGTMGFGLPAAVGAKKARPQDDVILVSGDGSFMMNVQELGSIKRGNLPVKILLLDNQRLGMVRQWQDLFWNKRRSETILEDNPDFVMLANAFGIPAERIERAEEVDGALTRLLESDTAYLLQVCIPPDDCVWPLVPPGACNADMVEEI</sequence>
<evidence type="ECO:0000256" key="10">
    <source>
        <dbReference type="ARBA" id="ARBA00023304"/>
    </source>
</evidence>